<feature type="compositionally biased region" description="Low complexity" evidence="9">
    <location>
        <begin position="636"/>
        <end position="653"/>
    </location>
</feature>
<protein>
    <recommendedName>
        <fullName evidence="1">non-specific serine/threonine protein kinase</fullName>
        <ecNumber evidence="1">2.7.11.1</ecNumber>
    </recommendedName>
</protein>
<dbReference type="GO" id="GO:0004674">
    <property type="term" value="F:protein serine/threonine kinase activity"/>
    <property type="evidence" value="ECO:0007669"/>
    <property type="project" value="UniProtKB-KW"/>
</dbReference>
<dbReference type="Proteomes" id="UP001054889">
    <property type="component" value="Unassembled WGS sequence"/>
</dbReference>
<gene>
    <name evidence="11" type="primary">gb23866</name>
    <name evidence="11" type="ORF">PR202_gb23866</name>
</gene>
<accession>A0AAV5FK56</accession>
<evidence type="ECO:0000256" key="1">
    <source>
        <dbReference type="ARBA" id="ARBA00012513"/>
    </source>
</evidence>
<dbReference type="Pfam" id="PF00069">
    <property type="entry name" value="Pkinase"/>
    <property type="match status" value="1"/>
</dbReference>
<dbReference type="EC" id="2.7.11.1" evidence="1"/>
<feature type="region of interest" description="Disordered" evidence="9">
    <location>
        <begin position="356"/>
        <end position="412"/>
    </location>
</feature>
<dbReference type="InterPro" id="IPR008271">
    <property type="entry name" value="Ser/Thr_kinase_AS"/>
</dbReference>
<keyword evidence="3" id="KW-0808">Transferase</keyword>
<keyword evidence="4" id="KW-0547">Nucleotide-binding</keyword>
<keyword evidence="12" id="KW-1185">Reference proteome</keyword>
<name>A0AAV5FK56_ELECO</name>
<dbReference type="EMBL" id="BQKI01000087">
    <property type="protein sequence ID" value="GJN35123.1"/>
    <property type="molecule type" value="Genomic_DNA"/>
</dbReference>
<dbReference type="PROSITE" id="PS50011">
    <property type="entry name" value="PROTEIN_KINASE_DOM"/>
    <property type="match status" value="1"/>
</dbReference>
<dbReference type="FunFam" id="1.10.510.10:FF:001023">
    <property type="entry name" value="Os07g0541700 protein"/>
    <property type="match status" value="1"/>
</dbReference>
<dbReference type="SUPFAM" id="SSF56112">
    <property type="entry name" value="Protein kinase-like (PK-like)"/>
    <property type="match status" value="1"/>
</dbReference>
<feature type="compositionally biased region" description="Low complexity" evidence="9">
    <location>
        <begin position="483"/>
        <end position="492"/>
    </location>
</feature>
<evidence type="ECO:0000313" key="12">
    <source>
        <dbReference type="Proteomes" id="UP001054889"/>
    </source>
</evidence>
<feature type="compositionally biased region" description="Pro residues" evidence="9">
    <location>
        <begin position="54"/>
        <end position="64"/>
    </location>
</feature>
<dbReference type="AlphaFoldDB" id="A0AAV5FK56"/>
<evidence type="ECO:0000313" key="11">
    <source>
        <dbReference type="EMBL" id="GJN35123.1"/>
    </source>
</evidence>
<evidence type="ECO:0000256" key="3">
    <source>
        <dbReference type="ARBA" id="ARBA00022679"/>
    </source>
</evidence>
<dbReference type="SMART" id="SM00220">
    <property type="entry name" value="S_TKc"/>
    <property type="match status" value="1"/>
</dbReference>
<keyword evidence="2" id="KW-0723">Serine/threonine-protein kinase</keyword>
<feature type="region of interest" description="Disordered" evidence="9">
    <location>
        <begin position="432"/>
        <end position="451"/>
    </location>
</feature>
<dbReference type="PROSITE" id="PS00108">
    <property type="entry name" value="PROTEIN_KINASE_ST"/>
    <property type="match status" value="1"/>
</dbReference>
<feature type="region of interest" description="Disordered" evidence="9">
    <location>
        <begin position="628"/>
        <end position="663"/>
    </location>
</feature>
<reference evidence="11" key="1">
    <citation type="journal article" date="2018" name="DNA Res.">
        <title>Multiple hybrid de novo genome assembly of finger millet, an orphan allotetraploid crop.</title>
        <authorList>
            <person name="Hatakeyama M."/>
            <person name="Aluri S."/>
            <person name="Balachadran M.T."/>
            <person name="Sivarajan S.R."/>
            <person name="Patrignani A."/>
            <person name="Gruter S."/>
            <person name="Poveda L."/>
            <person name="Shimizu-Inatsugi R."/>
            <person name="Baeten J."/>
            <person name="Francoijs K.J."/>
            <person name="Nataraja K.N."/>
            <person name="Reddy Y.A.N."/>
            <person name="Phadnis S."/>
            <person name="Ravikumar R.L."/>
            <person name="Schlapbach R."/>
            <person name="Sreeman S.M."/>
            <person name="Shimizu K.K."/>
        </authorList>
    </citation>
    <scope>NUCLEOTIDE SEQUENCE</scope>
</reference>
<feature type="compositionally biased region" description="Polar residues" evidence="9">
    <location>
        <begin position="654"/>
        <end position="663"/>
    </location>
</feature>
<evidence type="ECO:0000256" key="4">
    <source>
        <dbReference type="ARBA" id="ARBA00022741"/>
    </source>
</evidence>
<feature type="domain" description="Protein kinase" evidence="10">
    <location>
        <begin position="74"/>
        <end position="632"/>
    </location>
</feature>
<evidence type="ECO:0000256" key="7">
    <source>
        <dbReference type="ARBA" id="ARBA00047899"/>
    </source>
</evidence>
<feature type="compositionally biased region" description="Low complexity" evidence="9">
    <location>
        <begin position="82"/>
        <end position="109"/>
    </location>
</feature>
<dbReference type="Gene3D" id="1.10.510.10">
    <property type="entry name" value="Transferase(Phosphotransferase) domain 1"/>
    <property type="match status" value="2"/>
</dbReference>
<dbReference type="InterPro" id="IPR044576">
    <property type="entry name" value="At4g25390-like"/>
</dbReference>
<feature type="region of interest" description="Disordered" evidence="9">
    <location>
        <begin position="30"/>
        <end position="65"/>
    </location>
</feature>
<evidence type="ECO:0000256" key="8">
    <source>
        <dbReference type="ARBA" id="ARBA00048679"/>
    </source>
</evidence>
<evidence type="ECO:0000256" key="5">
    <source>
        <dbReference type="ARBA" id="ARBA00022777"/>
    </source>
</evidence>
<dbReference type="InterPro" id="IPR000719">
    <property type="entry name" value="Prot_kinase_dom"/>
</dbReference>
<dbReference type="PANTHER" id="PTHR46821">
    <property type="entry name" value="OS07G0586332 PROTEIN"/>
    <property type="match status" value="1"/>
</dbReference>
<feature type="region of interest" description="Disordered" evidence="9">
    <location>
        <begin position="304"/>
        <end position="326"/>
    </location>
</feature>
<evidence type="ECO:0000256" key="2">
    <source>
        <dbReference type="ARBA" id="ARBA00022527"/>
    </source>
</evidence>
<dbReference type="GO" id="GO:0005524">
    <property type="term" value="F:ATP binding"/>
    <property type="evidence" value="ECO:0007669"/>
    <property type="project" value="UniProtKB-KW"/>
</dbReference>
<feature type="compositionally biased region" description="Basic residues" evidence="9">
    <location>
        <begin position="472"/>
        <end position="482"/>
    </location>
</feature>
<evidence type="ECO:0000259" key="10">
    <source>
        <dbReference type="PROSITE" id="PS50011"/>
    </source>
</evidence>
<feature type="region of interest" description="Disordered" evidence="9">
    <location>
        <begin position="457"/>
        <end position="496"/>
    </location>
</feature>
<reference evidence="11" key="2">
    <citation type="submission" date="2021-12" db="EMBL/GenBank/DDBJ databases">
        <title>Resequencing data analysis of finger millet.</title>
        <authorList>
            <person name="Hatakeyama M."/>
            <person name="Aluri S."/>
            <person name="Balachadran M.T."/>
            <person name="Sivarajan S.R."/>
            <person name="Poveda L."/>
            <person name="Shimizu-Inatsugi R."/>
            <person name="Schlapbach R."/>
            <person name="Sreeman S.M."/>
            <person name="Shimizu K.K."/>
        </authorList>
    </citation>
    <scope>NUCLEOTIDE SEQUENCE</scope>
</reference>
<sequence length="663" mass="70543">MYIQRLQAASLVGTCPAAPASCLPCLPAFSSSSSRRPRRLRLPSTTTANVAGPSSPPPSPPPRLPSSFSSWWPSCSFSVAGTGASARRSPSPLLLPRPGRSVATPVAPSVAPPPGSIPPASSAAAPPPPVYLATFPSSSSSSSTSLVAVKTRASPHELHLLASLPDSPRVVSLLGYSGSGDGKEDDRATLSLVFEYMPQGSLQAALFGGDESRFLHWPRRVGVVRDVARALAFLHGECAPPVVHGDLKPSNVLLDAEFRAKLADFGLARFKTPEVIAPVAGGGDHDFMSQELGEAGDHLSTTTATASVAGGGGANKGDESSGPASAWGKEWWWKQDGSGELDSKDYVAEWIGSQINCPERNPDWADDNDQNKNSPSAATDEHAASTSPEEDDKKQNADAKSGNATIDSKKETATQMREWWKEEFFEEMSKKAGAGAGSFDKRHRGGSTKPWLRSISMNNAEQGGGGLDLSSFRRKRSRRQRGRSAGAGSDAANNNDLLSRELSSTTSMRGTVCYVAPECGGDHLDLLEKADIYSFGVLVLVILSGRRPLHVLASPMKLERANLVGWARQLARAGNVLDLVDDRLDGGYDREQAAMCVHLALLCLQRQPELRPDSADIVKMLDGEMEVPHAPVVENSPSPRVRPFPRSSRRAAPQQNDTAAALV</sequence>
<organism evidence="11 12">
    <name type="scientific">Eleusine coracana subsp. coracana</name>
    <dbReference type="NCBI Taxonomy" id="191504"/>
    <lineage>
        <taxon>Eukaryota</taxon>
        <taxon>Viridiplantae</taxon>
        <taxon>Streptophyta</taxon>
        <taxon>Embryophyta</taxon>
        <taxon>Tracheophyta</taxon>
        <taxon>Spermatophyta</taxon>
        <taxon>Magnoliopsida</taxon>
        <taxon>Liliopsida</taxon>
        <taxon>Poales</taxon>
        <taxon>Poaceae</taxon>
        <taxon>PACMAD clade</taxon>
        <taxon>Chloridoideae</taxon>
        <taxon>Cynodonteae</taxon>
        <taxon>Eleusininae</taxon>
        <taxon>Eleusine</taxon>
    </lineage>
</organism>
<dbReference type="InterPro" id="IPR011009">
    <property type="entry name" value="Kinase-like_dom_sf"/>
</dbReference>
<dbReference type="PANTHER" id="PTHR46821:SF4">
    <property type="entry name" value="OS08G0275200 PROTEIN"/>
    <property type="match status" value="1"/>
</dbReference>
<keyword evidence="6" id="KW-0067">ATP-binding</keyword>
<evidence type="ECO:0000256" key="9">
    <source>
        <dbReference type="SAM" id="MobiDB-lite"/>
    </source>
</evidence>
<keyword evidence="5" id="KW-0418">Kinase</keyword>
<proteinExistence type="predicted"/>
<comment type="catalytic activity">
    <reaction evidence="8">
        <text>L-seryl-[protein] + ATP = O-phospho-L-seryl-[protein] + ADP + H(+)</text>
        <dbReference type="Rhea" id="RHEA:17989"/>
        <dbReference type="Rhea" id="RHEA-COMP:9863"/>
        <dbReference type="Rhea" id="RHEA-COMP:11604"/>
        <dbReference type="ChEBI" id="CHEBI:15378"/>
        <dbReference type="ChEBI" id="CHEBI:29999"/>
        <dbReference type="ChEBI" id="CHEBI:30616"/>
        <dbReference type="ChEBI" id="CHEBI:83421"/>
        <dbReference type="ChEBI" id="CHEBI:456216"/>
        <dbReference type="EC" id="2.7.11.1"/>
    </reaction>
</comment>
<comment type="catalytic activity">
    <reaction evidence="7">
        <text>L-threonyl-[protein] + ATP = O-phospho-L-threonyl-[protein] + ADP + H(+)</text>
        <dbReference type="Rhea" id="RHEA:46608"/>
        <dbReference type="Rhea" id="RHEA-COMP:11060"/>
        <dbReference type="Rhea" id="RHEA-COMP:11605"/>
        <dbReference type="ChEBI" id="CHEBI:15378"/>
        <dbReference type="ChEBI" id="CHEBI:30013"/>
        <dbReference type="ChEBI" id="CHEBI:30616"/>
        <dbReference type="ChEBI" id="CHEBI:61977"/>
        <dbReference type="ChEBI" id="CHEBI:456216"/>
        <dbReference type="EC" id="2.7.11.1"/>
    </reaction>
</comment>
<feature type="region of interest" description="Disordered" evidence="9">
    <location>
        <begin position="82"/>
        <end position="123"/>
    </location>
</feature>
<comment type="caution">
    <text evidence="11">The sequence shown here is derived from an EMBL/GenBank/DDBJ whole genome shotgun (WGS) entry which is preliminary data.</text>
</comment>
<evidence type="ECO:0000256" key="6">
    <source>
        <dbReference type="ARBA" id="ARBA00022840"/>
    </source>
</evidence>